<feature type="domain" description="PepSY" evidence="1">
    <location>
        <begin position="76"/>
        <end position="119"/>
    </location>
</feature>
<name>A0A558B805_9GAMM</name>
<dbReference type="InterPro" id="IPR025711">
    <property type="entry name" value="PepSY"/>
</dbReference>
<comment type="caution">
    <text evidence="2">The sequence shown here is derived from an EMBL/GenBank/DDBJ whole genome shotgun (WGS) entry which is preliminary data.</text>
</comment>
<dbReference type="RefSeq" id="WP_273133848.1">
    <property type="nucleotide sequence ID" value="NZ_VMRX01000030.1"/>
</dbReference>
<organism evidence="2 3">
    <name type="scientific">Marinobacter vinifirmus</name>
    <dbReference type="NCBI Taxonomy" id="355591"/>
    <lineage>
        <taxon>Bacteria</taxon>
        <taxon>Pseudomonadati</taxon>
        <taxon>Pseudomonadota</taxon>
        <taxon>Gammaproteobacteria</taxon>
        <taxon>Pseudomonadales</taxon>
        <taxon>Marinobacteraceae</taxon>
        <taxon>Marinobacter</taxon>
    </lineage>
</organism>
<dbReference type="Proteomes" id="UP000319142">
    <property type="component" value="Unassembled WGS sequence"/>
</dbReference>
<reference evidence="2 3" key="1">
    <citation type="submission" date="2019-07" db="EMBL/GenBank/DDBJ databases">
        <title>The pathways for chlorine oxyanion respiration interact through the shared metabolite chlorate.</title>
        <authorList>
            <person name="Barnum T.P."/>
            <person name="Cheng Y."/>
            <person name="Hill K.A."/>
            <person name="Lucas L.N."/>
            <person name="Carlson H.K."/>
            <person name="Coates J.D."/>
        </authorList>
    </citation>
    <scope>NUCLEOTIDE SEQUENCE [LARGE SCALE GENOMIC DNA]</scope>
    <source>
        <strain evidence="2">UCB</strain>
    </source>
</reference>
<evidence type="ECO:0000313" key="2">
    <source>
        <dbReference type="EMBL" id="TVT32632.1"/>
    </source>
</evidence>
<evidence type="ECO:0000313" key="3">
    <source>
        <dbReference type="Proteomes" id="UP000319142"/>
    </source>
</evidence>
<gene>
    <name evidence="2" type="ORF">FHK81_11220</name>
</gene>
<sequence>MNRHRFSPPLLPADWFSRRVVRALLLALLVAGAVPFAQVACADDDDDWRRLHHEVEAGRIKPLSEILDSLARDWVGDVIDVDIEKDDGQIIYEIELLGPQGQVVEFEVNARTGEVLEIEGRNVRGMERR</sequence>
<dbReference type="AlphaFoldDB" id="A0A558B805"/>
<proteinExistence type="predicted"/>
<dbReference type="Gene3D" id="3.10.450.40">
    <property type="match status" value="1"/>
</dbReference>
<evidence type="ECO:0000259" key="1">
    <source>
        <dbReference type="Pfam" id="PF03413"/>
    </source>
</evidence>
<protein>
    <submittedName>
        <fullName evidence="2">Peptidase</fullName>
    </submittedName>
</protein>
<accession>A0A558B805</accession>
<dbReference type="EMBL" id="VMRX01000030">
    <property type="protein sequence ID" value="TVT32632.1"/>
    <property type="molecule type" value="Genomic_DNA"/>
</dbReference>
<dbReference type="Pfam" id="PF03413">
    <property type="entry name" value="PepSY"/>
    <property type="match status" value="1"/>
</dbReference>